<dbReference type="Proteomes" id="UP000279307">
    <property type="component" value="Chromosome 13"/>
</dbReference>
<evidence type="ECO:0000313" key="4">
    <source>
        <dbReference type="EMBL" id="RLU15541.1"/>
    </source>
</evidence>
<reference evidence="4 5" key="1">
    <citation type="journal article" date="2018" name="Genome Res.">
        <title>The genomic architecture and molecular evolution of ant odorant receptors.</title>
        <authorList>
            <person name="McKenzie S.K."/>
            <person name="Kronauer D.J.C."/>
        </authorList>
    </citation>
    <scope>NUCLEOTIDE SEQUENCE [LARGE SCALE GENOMIC DNA]</scope>
    <source>
        <strain evidence="4">Clonal line C1</strain>
    </source>
</reference>
<dbReference type="EMBL" id="QOIP01000013">
    <property type="protein sequence ID" value="RLU15541.1"/>
    <property type="molecule type" value="Genomic_DNA"/>
</dbReference>
<keyword evidence="2" id="KW-0539">Nucleus</keyword>
<proteinExistence type="predicted"/>
<evidence type="ECO:0000313" key="5">
    <source>
        <dbReference type="Proteomes" id="UP000279307"/>
    </source>
</evidence>
<organism evidence="4 5">
    <name type="scientific">Ooceraea biroi</name>
    <name type="common">Clonal raider ant</name>
    <name type="synonym">Cerapachys biroi</name>
    <dbReference type="NCBI Taxonomy" id="2015173"/>
    <lineage>
        <taxon>Eukaryota</taxon>
        <taxon>Metazoa</taxon>
        <taxon>Ecdysozoa</taxon>
        <taxon>Arthropoda</taxon>
        <taxon>Hexapoda</taxon>
        <taxon>Insecta</taxon>
        <taxon>Pterygota</taxon>
        <taxon>Neoptera</taxon>
        <taxon>Endopterygota</taxon>
        <taxon>Hymenoptera</taxon>
        <taxon>Apocrita</taxon>
        <taxon>Aculeata</taxon>
        <taxon>Formicoidea</taxon>
        <taxon>Formicidae</taxon>
        <taxon>Dorylinae</taxon>
        <taxon>Ooceraea</taxon>
    </lineage>
</organism>
<comment type="subcellular location">
    <subcellularLocation>
        <location evidence="1">Nucleus</location>
    </subcellularLocation>
</comment>
<dbReference type="OrthoDB" id="6594281at2759"/>
<evidence type="ECO:0000256" key="2">
    <source>
        <dbReference type="ARBA" id="ARBA00023242"/>
    </source>
</evidence>
<feature type="domain" description="Set2 Rpb1 interacting" evidence="3">
    <location>
        <begin position="488"/>
        <end position="544"/>
    </location>
</feature>
<gene>
    <name evidence="4" type="ORF">DMN91_012535</name>
</gene>
<dbReference type="AlphaFoldDB" id="A0A3L8D5V1"/>
<protein>
    <recommendedName>
        <fullName evidence="3">Set2 Rpb1 interacting domain-containing protein</fullName>
    </recommendedName>
</protein>
<sequence>MSVSFARCDDCDFFFMMTATDRIDTSLVLTLERKRNTRDDGDDASLNDMDDLSFLSLSSMPTMNDVECNDEFLRLTRMAVNFVRAVYLSYLHECLLSNYMTCYEEKDDGIQSVQVNKCADQMELNAVRLALETGLYRRNMLKMVRDICKLQLTLCLSYFYLSLSLQIADVKSYTVQKKPYKKLIGFLETPTNKIDVAVQTDDTWPNLHDTNDVEGTCVKSSCEELSQVTLPAVRDLHENEEIVKEINDKTDLWLLETMVNRESHDPDEEIMDVTDSQIMDSDTTVTNNNNDTVVMDNDFVNAIVKNEDDDSQDSLLRHMEDMFCESDDSSDLTRLIEKHSGVTTASIDKEIEEMRLETTDADVTTNHSGLSRSNEPVKCHVPRIGTSRGKLTFSRYKEMRSKTMKEINGNESFEEKRKRRINAVWFVERVHQVSRLRAKMTELSLTNYRKHGRIKEKFLYLFGGSEEEEMMPDSPIRIEEHLPACKERIAPWIVQYLMPFYKKRKIKDRQLFKEVAKYIADMLIMQNTFPEQECVSEYIENYFKNKRFIKTKQDIYL</sequence>
<evidence type="ECO:0000256" key="1">
    <source>
        <dbReference type="ARBA" id="ARBA00004123"/>
    </source>
</evidence>
<dbReference type="InterPro" id="IPR013257">
    <property type="entry name" value="SRI"/>
</dbReference>
<dbReference type="Pfam" id="PF08236">
    <property type="entry name" value="SRI"/>
    <property type="match status" value="1"/>
</dbReference>
<comment type="caution">
    <text evidence="4">The sequence shown here is derived from an EMBL/GenBank/DDBJ whole genome shotgun (WGS) entry which is preliminary data.</text>
</comment>
<evidence type="ECO:0000259" key="3">
    <source>
        <dbReference type="Pfam" id="PF08236"/>
    </source>
</evidence>
<accession>A0A3L8D5V1</accession>
<dbReference type="GO" id="GO:0006355">
    <property type="term" value="P:regulation of DNA-templated transcription"/>
    <property type="evidence" value="ECO:0007669"/>
    <property type="project" value="InterPro"/>
</dbReference>
<dbReference type="GO" id="GO:0005694">
    <property type="term" value="C:chromosome"/>
    <property type="evidence" value="ECO:0007669"/>
    <property type="project" value="InterPro"/>
</dbReference>
<name>A0A3L8D5V1_OOCBI</name>